<dbReference type="RefSeq" id="WP_090767752.1">
    <property type="nucleotide sequence ID" value="NZ_FNFB01000012.1"/>
</dbReference>
<keyword evidence="3" id="KW-0540">Nuclease</keyword>
<keyword evidence="3" id="KW-0255">Endonuclease</keyword>
<accession>A0A1G9FLP9</accession>
<dbReference type="EMBL" id="FNFB01000012">
    <property type="protein sequence ID" value="SDK89301.1"/>
    <property type="molecule type" value="Genomic_DNA"/>
</dbReference>
<dbReference type="PANTHER" id="PTHR33988">
    <property type="entry name" value="ENDORIBONUCLEASE MAZF-RELATED"/>
    <property type="match status" value="1"/>
</dbReference>
<dbReference type="SUPFAM" id="SSF50118">
    <property type="entry name" value="Cell growth inhibitor/plasmid maintenance toxic component"/>
    <property type="match status" value="1"/>
</dbReference>
<comment type="function">
    <text evidence="3">Toxic component of a type II toxin-antitoxin (TA) system.</text>
</comment>
<dbReference type="AlphaFoldDB" id="A0A1G9FLP9"/>
<sequence length="110" mass="12225">MTLTQGDLWFTHFGDPTGREQGYGRPALIISNDSLNQSRLGLVFAVPLTTRERGYLTHVRIGTDGTGLAKPSWAMVEQVRAISPDRFDFFVGRASQETVAEAVTVLRRML</sequence>
<dbReference type="OrthoDB" id="9808744at2"/>
<dbReference type="STRING" id="683260.SAMN05421874_112164"/>
<name>A0A1G9FLP9_9ACTN</name>
<dbReference type="GO" id="GO:0016075">
    <property type="term" value="P:rRNA catabolic process"/>
    <property type="evidence" value="ECO:0007669"/>
    <property type="project" value="TreeGrafter"/>
</dbReference>
<dbReference type="Pfam" id="PF02452">
    <property type="entry name" value="PemK_toxin"/>
    <property type="match status" value="1"/>
</dbReference>
<dbReference type="GO" id="GO:0016787">
    <property type="term" value="F:hydrolase activity"/>
    <property type="evidence" value="ECO:0007669"/>
    <property type="project" value="UniProtKB-KW"/>
</dbReference>
<dbReference type="Proteomes" id="UP000198683">
    <property type="component" value="Unassembled WGS sequence"/>
</dbReference>
<organism evidence="4 5">
    <name type="scientific">Nonomuraea maritima</name>
    <dbReference type="NCBI Taxonomy" id="683260"/>
    <lineage>
        <taxon>Bacteria</taxon>
        <taxon>Bacillati</taxon>
        <taxon>Actinomycetota</taxon>
        <taxon>Actinomycetes</taxon>
        <taxon>Streptosporangiales</taxon>
        <taxon>Streptosporangiaceae</taxon>
        <taxon>Nonomuraea</taxon>
    </lineage>
</organism>
<dbReference type="GO" id="GO:0003677">
    <property type="term" value="F:DNA binding"/>
    <property type="evidence" value="ECO:0007669"/>
    <property type="project" value="InterPro"/>
</dbReference>
<keyword evidence="2" id="KW-1277">Toxin-antitoxin system</keyword>
<dbReference type="GO" id="GO:0004521">
    <property type="term" value="F:RNA endonuclease activity"/>
    <property type="evidence" value="ECO:0007669"/>
    <property type="project" value="TreeGrafter"/>
</dbReference>
<dbReference type="EC" id="3.1.-.-" evidence="3"/>
<evidence type="ECO:0000313" key="4">
    <source>
        <dbReference type="EMBL" id="SDK89301.1"/>
    </source>
</evidence>
<reference evidence="4 5" key="1">
    <citation type="submission" date="2016-10" db="EMBL/GenBank/DDBJ databases">
        <authorList>
            <person name="de Groot N.N."/>
        </authorList>
    </citation>
    <scope>NUCLEOTIDE SEQUENCE [LARGE SCALE GENOMIC DNA]</scope>
    <source>
        <strain evidence="4 5">CGMCC 4.5681</strain>
    </source>
</reference>
<evidence type="ECO:0000313" key="5">
    <source>
        <dbReference type="Proteomes" id="UP000198683"/>
    </source>
</evidence>
<dbReference type="PIRSF" id="PIRSF033490">
    <property type="entry name" value="MazF"/>
    <property type="match status" value="1"/>
</dbReference>
<keyword evidence="5" id="KW-1185">Reference proteome</keyword>
<evidence type="ECO:0000256" key="3">
    <source>
        <dbReference type="PIRNR" id="PIRNR033490"/>
    </source>
</evidence>
<dbReference type="GO" id="GO:0006402">
    <property type="term" value="P:mRNA catabolic process"/>
    <property type="evidence" value="ECO:0007669"/>
    <property type="project" value="TreeGrafter"/>
</dbReference>
<evidence type="ECO:0000256" key="1">
    <source>
        <dbReference type="ARBA" id="ARBA00007521"/>
    </source>
</evidence>
<gene>
    <name evidence="4" type="ORF">SAMN05421874_112164</name>
</gene>
<dbReference type="InterPro" id="IPR003477">
    <property type="entry name" value="PemK-like"/>
</dbReference>
<proteinExistence type="inferred from homology"/>
<keyword evidence="3" id="KW-0378">Hydrolase</keyword>
<evidence type="ECO:0000256" key="2">
    <source>
        <dbReference type="ARBA" id="ARBA00022649"/>
    </source>
</evidence>
<dbReference type="InterPro" id="IPR011067">
    <property type="entry name" value="Plasmid_toxin/cell-grow_inhib"/>
</dbReference>
<comment type="similarity">
    <text evidence="1 3">Belongs to the PemK/MazF family.</text>
</comment>
<dbReference type="Gene3D" id="2.30.30.110">
    <property type="match status" value="1"/>
</dbReference>
<protein>
    <recommendedName>
        <fullName evidence="3">mRNA interferase</fullName>
        <ecNumber evidence="3">3.1.-.-</ecNumber>
    </recommendedName>
</protein>